<dbReference type="PANTHER" id="PTHR32089">
    <property type="entry name" value="METHYL-ACCEPTING CHEMOTAXIS PROTEIN MCPB"/>
    <property type="match status" value="1"/>
</dbReference>
<dbReference type="InterPro" id="IPR004089">
    <property type="entry name" value="MCPsignal_dom"/>
</dbReference>
<evidence type="ECO:0000256" key="10">
    <source>
        <dbReference type="ARBA" id="ARBA00029447"/>
    </source>
</evidence>
<keyword evidence="8 12" id="KW-0472">Membrane</keyword>
<evidence type="ECO:0000313" key="16">
    <source>
        <dbReference type="Proteomes" id="UP000236745"/>
    </source>
</evidence>
<dbReference type="InterPro" id="IPR000014">
    <property type="entry name" value="PAS"/>
</dbReference>
<dbReference type="Gene3D" id="1.10.287.950">
    <property type="entry name" value="Methyl-accepting chemotaxis protein"/>
    <property type="match status" value="1"/>
</dbReference>
<keyword evidence="3" id="KW-0488">Methylation</keyword>
<evidence type="ECO:0000259" key="14">
    <source>
        <dbReference type="PROSITE" id="PS50112"/>
    </source>
</evidence>
<evidence type="ECO:0000256" key="4">
    <source>
        <dbReference type="ARBA" id="ARBA00022500"/>
    </source>
</evidence>
<keyword evidence="16" id="KW-1185">Reference proteome</keyword>
<keyword evidence="5" id="KW-0997">Cell inner membrane</keyword>
<dbReference type="Pfam" id="PF08447">
    <property type="entry name" value="PAS_3"/>
    <property type="match status" value="1"/>
</dbReference>
<dbReference type="EMBL" id="FNVQ01000003">
    <property type="protein sequence ID" value="SEG68260.1"/>
    <property type="molecule type" value="Genomic_DNA"/>
</dbReference>
<keyword evidence="2" id="KW-1003">Cell membrane</keyword>
<proteinExistence type="inferred from homology"/>
<dbReference type="FunFam" id="1.10.287.950:FF:000001">
    <property type="entry name" value="Methyl-accepting chemotaxis sensory transducer"/>
    <property type="match status" value="1"/>
</dbReference>
<dbReference type="SMART" id="SM00086">
    <property type="entry name" value="PAC"/>
    <property type="match status" value="1"/>
</dbReference>
<dbReference type="NCBIfam" id="TIGR00229">
    <property type="entry name" value="sensory_box"/>
    <property type="match status" value="1"/>
</dbReference>
<dbReference type="GO" id="GO:0005886">
    <property type="term" value="C:plasma membrane"/>
    <property type="evidence" value="ECO:0007669"/>
    <property type="project" value="UniProtKB-SubCell"/>
</dbReference>
<dbReference type="CDD" id="cd11386">
    <property type="entry name" value="MCP_signal"/>
    <property type="match status" value="1"/>
</dbReference>
<dbReference type="InterPro" id="IPR035965">
    <property type="entry name" value="PAS-like_dom_sf"/>
</dbReference>
<dbReference type="GO" id="GO:0007165">
    <property type="term" value="P:signal transduction"/>
    <property type="evidence" value="ECO:0007669"/>
    <property type="project" value="UniProtKB-KW"/>
</dbReference>
<dbReference type="InterPro" id="IPR001610">
    <property type="entry name" value="PAC"/>
</dbReference>
<name>A0A1H6C5K5_9GAMM</name>
<evidence type="ECO:0000256" key="8">
    <source>
        <dbReference type="ARBA" id="ARBA00023136"/>
    </source>
</evidence>
<dbReference type="InterPro" id="IPR013655">
    <property type="entry name" value="PAS_fold_3"/>
</dbReference>
<feature type="domain" description="PAS" evidence="14">
    <location>
        <begin position="20"/>
        <end position="59"/>
    </location>
</feature>
<reference evidence="15 16" key="1">
    <citation type="submission" date="2016-10" db="EMBL/GenBank/DDBJ databases">
        <authorList>
            <person name="de Groot N.N."/>
        </authorList>
    </citation>
    <scope>NUCLEOTIDE SEQUENCE [LARGE SCALE GENOMIC DNA]</scope>
    <source>
        <strain evidence="15 16">DSM 22012</strain>
    </source>
</reference>
<dbReference type="SUPFAM" id="SSF58104">
    <property type="entry name" value="Methyl-accepting chemotaxis protein (MCP) signaling domain"/>
    <property type="match status" value="1"/>
</dbReference>
<comment type="similarity">
    <text evidence="10">Belongs to the methyl-accepting chemotaxis (MCP) protein family.</text>
</comment>
<feature type="transmembrane region" description="Helical" evidence="12">
    <location>
        <begin position="148"/>
        <end position="167"/>
    </location>
</feature>
<evidence type="ECO:0000256" key="2">
    <source>
        <dbReference type="ARBA" id="ARBA00022475"/>
    </source>
</evidence>
<keyword evidence="7 12" id="KW-1133">Transmembrane helix</keyword>
<sequence length="519" mass="56560">MKVMPTTGKAVTFPPGKQLISTTDLKGQITYANAAFCEVSGFSLEEMQGKPHNIVRHPDMPPAAFANMWDNLKTDTPWRGIVKNRCKNGDHYWVDAYVTPIYEDGKKTGYQSVRTVPKDATVARAEKLYAELAKKPAEKLIKRRSYNLLIAVAILLFALLPISQWLLGAPLPAILVSAVLALGLTTLPLVLINRISKVSARSRALFDNPLIQKVYCDDMTELGQIRLALSMGEARAKTILGRLGDMSKTLQQAVNQTNQAVSASRSEIEKQTQETELVAAAVTELASATHEIASNTGRTSEASLHAQSICQEGESILSGVVRSVSGLSKRMNSGFETATELEAQAKKIEEIITVINQVAEQTNLLALNAAIEAARAGDHGRGFSVVSDEVRTLATRTKNSTEEIRNMVEEIQSAVRRTVQIMKESQQETEEIEQQAMNTGDTFRNLITTLSDVADRCLQVASATEQQSSVVNEIGQNIESLNVQAANIRRSSGQTSDACDKMSSLSSSLDSMVQAFSSR</sequence>
<gene>
    <name evidence="15" type="ORF">SAMN05444390_103206</name>
</gene>
<evidence type="ECO:0000256" key="6">
    <source>
        <dbReference type="ARBA" id="ARBA00022692"/>
    </source>
</evidence>
<evidence type="ECO:0000259" key="13">
    <source>
        <dbReference type="PROSITE" id="PS50111"/>
    </source>
</evidence>
<dbReference type="PROSITE" id="PS50111">
    <property type="entry name" value="CHEMOTAXIS_TRANSDUC_2"/>
    <property type="match status" value="1"/>
</dbReference>
<protein>
    <submittedName>
        <fullName evidence="15">Methyl-accepting chemotaxis sensory transducer with Pas/Pac sensor</fullName>
    </submittedName>
</protein>
<evidence type="ECO:0000256" key="12">
    <source>
        <dbReference type="SAM" id="Phobius"/>
    </source>
</evidence>
<dbReference type="FunFam" id="3.30.450.20:FF:000046">
    <property type="entry name" value="Aerotaxis sensor receptor"/>
    <property type="match status" value="1"/>
</dbReference>
<dbReference type="SMART" id="SM00283">
    <property type="entry name" value="MA"/>
    <property type="match status" value="1"/>
</dbReference>
<evidence type="ECO:0000256" key="3">
    <source>
        <dbReference type="ARBA" id="ARBA00022481"/>
    </source>
</evidence>
<dbReference type="PROSITE" id="PS50112">
    <property type="entry name" value="PAS"/>
    <property type="match status" value="1"/>
</dbReference>
<evidence type="ECO:0000256" key="1">
    <source>
        <dbReference type="ARBA" id="ARBA00004429"/>
    </source>
</evidence>
<evidence type="ECO:0000256" key="5">
    <source>
        <dbReference type="ARBA" id="ARBA00022519"/>
    </source>
</evidence>
<dbReference type="Gene3D" id="3.30.450.20">
    <property type="entry name" value="PAS domain"/>
    <property type="match status" value="1"/>
</dbReference>
<feature type="domain" description="Methyl-accepting transducer" evidence="13">
    <location>
        <begin position="246"/>
        <end position="482"/>
    </location>
</feature>
<dbReference type="Proteomes" id="UP000236745">
    <property type="component" value="Unassembled WGS sequence"/>
</dbReference>
<feature type="transmembrane region" description="Helical" evidence="12">
    <location>
        <begin position="173"/>
        <end position="193"/>
    </location>
</feature>
<dbReference type="CDD" id="cd00130">
    <property type="entry name" value="PAS"/>
    <property type="match status" value="1"/>
</dbReference>
<dbReference type="SUPFAM" id="SSF55785">
    <property type="entry name" value="PYP-like sensor domain (PAS domain)"/>
    <property type="match status" value="1"/>
</dbReference>
<dbReference type="PANTHER" id="PTHR32089:SF74">
    <property type="entry name" value="METHYL-ACCEPTING CHEMOTAXIS PROTEIN AER"/>
    <property type="match status" value="1"/>
</dbReference>
<organism evidence="15 16">
    <name type="scientific">Marinobacterium lutimaris</name>
    <dbReference type="NCBI Taxonomy" id="568106"/>
    <lineage>
        <taxon>Bacteria</taxon>
        <taxon>Pseudomonadati</taxon>
        <taxon>Pseudomonadota</taxon>
        <taxon>Gammaproteobacteria</taxon>
        <taxon>Oceanospirillales</taxon>
        <taxon>Oceanospirillaceae</taxon>
        <taxon>Marinobacterium</taxon>
    </lineage>
</organism>
<dbReference type="AlphaFoldDB" id="A0A1H6C5K5"/>
<keyword evidence="9 11" id="KW-0807">Transducer</keyword>
<evidence type="ECO:0000256" key="7">
    <source>
        <dbReference type="ARBA" id="ARBA00022989"/>
    </source>
</evidence>
<dbReference type="GO" id="GO:0052131">
    <property type="term" value="P:positive aerotaxis"/>
    <property type="evidence" value="ECO:0007669"/>
    <property type="project" value="UniProtKB-ARBA"/>
</dbReference>
<evidence type="ECO:0000313" key="15">
    <source>
        <dbReference type="EMBL" id="SEG68260.1"/>
    </source>
</evidence>
<keyword evidence="4" id="KW-0145">Chemotaxis</keyword>
<evidence type="ECO:0000256" key="11">
    <source>
        <dbReference type="PROSITE-ProRule" id="PRU00284"/>
    </source>
</evidence>
<evidence type="ECO:0000256" key="9">
    <source>
        <dbReference type="ARBA" id="ARBA00023224"/>
    </source>
</evidence>
<keyword evidence="6 12" id="KW-0812">Transmembrane</keyword>
<comment type="subcellular location">
    <subcellularLocation>
        <location evidence="1">Cell inner membrane</location>
        <topology evidence="1">Multi-pass membrane protein</topology>
    </subcellularLocation>
</comment>
<accession>A0A1H6C5K5</accession>
<dbReference type="Pfam" id="PF00015">
    <property type="entry name" value="MCPsignal"/>
    <property type="match status" value="1"/>
</dbReference>